<proteinExistence type="predicted"/>
<dbReference type="Pfam" id="PF01436">
    <property type="entry name" value="NHL"/>
    <property type="match status" value="1"/>
</dbReference>
<dbReference type="Gene3D" id="2.160.20.80">
    <property type="entry name" value="E3 ubiquitin-protein ligase SopA"/>
    <property type="match status" value="1"/>
</dbReference>
<dbReference type="AlphaFoldDB" id="A0A819SVA0"/>
<feature type="transmembrane region" description="Helical" evidence="3">
    <location>
        <begin position="34"/>
        <end position="56"/>
    </location>
</feature>
<dbReference type="Proteomes" id="UP000663844">
    <property type="component" value="Unassembled WGS sequence"/>
</dbReference>
<protein>
    <submittedName>
        <fullName evidence="4">Uncharacterized protein</fullName>
    </submittedName>
</protein>
<dbReference type="PANTHER" id="PTHR24104:SF25">
    <property type="entry name" value="PROTEIN LIN-41"/>
    <property type="match status" value="1"/>
</dbReference>
<comment type="caution">
    <text evidence="4">The sequence shown here is derived from an EMBL/GenBank/DDBJ whole genome shotgun (WGS) entry which is preliminary data.</text>
</comment>
<organism evidence="4 5">
    <name type="scientific">Adineta steineri</name>
    <dbReference type="NCBI Taxonomy" id="433720"/>
    <lineage>
        <taxon>Eukaryota</taxon>
        <taxon>Metazoa</taxon>
        <taxon>Spiralia</taxon>
        <taxon>Gnathifera</taxon>
        <taxon>Rotifera</taxon>
        <taxon>Eurotatoria</taxon>
        <taxon>Bdelloidea</taxon>
        <taxon>Adinetida</taxon>
        <taxon>Adinetidae</taxon>
        <taxon>Adineta</taxon>
    </lineage>
</organism>
<keyword evidence="3" id="KW-1133">Transmembrane helix</keyword>
<dbReference type="Pfam" id="PF00805">
    <property type="entry name" value="Pentapeptide"/>
    <property type="match status" value="1"/>
</dbReference>
<accession>A0A819SVA0</accession>
<dbReference type="Gene3D" id="2.40.10.500">
    <property type="match status" value="1"/>
</dbReference>
<dbReference type="GO" id="GO:0000209">
    <property type="term" value="P:protein polyubiquitination"/>
    <property type="evidence" value="ECO:0007669"/>
    <property type="project" value="TreeGrafter"/>
</dbReference>
<keyword evidence="1" id="KW-0677">Repeat</keyword>
<dbReference type="Gene3D" id="2.120.10.30">
    <property type="entry name" value="TolB, C-terminal domain"/>
    <property type="match status" value="1"/>
</dbReference>
<evidence type="ECO:0000313" key="5">
    <source>
        <dbReference type="Proteomes" id="UP000663844"/>
    </source>
</evidence>
<dbReference type="InterPro" id="IPR011042">
    <property type="entry name" value="6-blade_b-propeller_TolB-like"/>
</dbReference>
<dbReference type="EMBL" id="CAJOAZ010004632">
    <property type="protein sequence ID" value="CAF4068575.1"/>
    <property type="molecule type" value="Genomic_DNA"/>
</dbReference>
<evidence type="ECO:0000256" key="3">
    <source>
        <dbReference type="SAM" id="Phobius"/>
    </source>
</evidence>
<dbReference type="PANTHER" id="PTHR24104">
    <property type="entry name" value="E3 UBIQUITIN-PROTEIN LIGASE NHLRC1-RELATED"/>
    <property type="match status" value="1"/>
</dbReference>
<sequence>MDEEITVTSSEEVMETKSSGFLPRKMFGLQFKHGLKFISSLLLPLVLGVFTSIIAIQQQKLARQQRNEDRTASQLHLNQQKTLDTERYNNEIFDTYIREMAILLKENNGSLTDNDVTAIVARVKTLNIFRKLDSQRNARIIRFLHEAKQLPVSETHRAVDLSTTNLNDSEVRCASNRPTTDLNDSETRCISNRSTANLNDPETRRAFDLLMAKVNDSEARRALNLLMPKINDSETRSALDLSTRKFNNSETRRALDLSTAKLNAIDFRELAVYEKYLLSVKFRNTSMFNTNFRGAITNKADFASVDLSNSTFVNADIQGASFIGSDLNNVNFSEANLYKVDLTNAKITEKQLQSAISIHEALLPNGTLAHDSNFLNNGQTGCNMSFGDNWILHKGNITTEISHIDPNNCYFFLRSYNNGAIMSRRVDLTKSDLESWPHSQIVLSANMSIGVSIQLKVTNSTEDINIHPRLDSTGTNISFPLKNGIRELEISIEFSELSGQNSVPSYWCGDIKLFIIYGKYLKFLRVIPQIPSNARWKQDGMCVAGCDGKGNATNQLQGPYNLFIVQDETMIIVDSENNRVIQWKIGDTNGQVLAGGNETGNKLNQLNYPSDVVIDKWTDSFIVCNRFNRQVVRWYQHNGIMQGESLINGINCYGLAIDDQEFLYISDMEKHVVKRYQMPNMTGCDVAGGNGKGDHNNQLYIPTFIFVDQKQSVYVSDNRNHRVMKWEKDAKEGIVVAGGNGEGGALTQLSSPNVVIVDNFGTVYVADAGNHRIMRWPRGATQGIVIVGGNGQGSDSNQLYAATGISFDRRGNLYVADTQNHRIQRFLIE</sequence>
<feature type="repeat" description="NHL" evidence="2">
    <location>
        <begin position="692"/>
        <end position="729"/>
    </location>
</feature>
<name>A0A819SVA0_9BILA</name>
<dbReference type="GO" id="GO:0043161">
    <property type="term" value="P:proteasome-mediated ubiquitin-dependent protein catabolic process"/>
    <property type="evidence" value="ECO:0007669"/>
    <property type="project" value="TreeGrafter"/>
</dbReference>
<dbReference type="CDD" id="cd05819">
    <property type="entry name" value="NHL"/>
    <property type="match status" value="1"/>
</dbReference>
<evidence type="ECO:0000313" key="4">
    <source>
        <dbReference type="EMBL" id="CAF4068575.1"/>
    </source>
</evidence>
<evidence type="ECO:0000256" key="2">
    <source>
        <dbReference type="PROSITE-ProRule" id="PRU00504"/>
    </source>
</evidence>
<dbReference type="InterPro" id="IPR001258">
    <property type="entry name" value="NHL_repeat"/>
</dbReference>
<gene>
    <name evidence="4" type="ORF">OXD698_LOCUS33578</name>
</gene>
<dbReference type="InterPro" id="IPR050952">
    <property type="entry name" value="TRIM-NHL_E3_ligases"/>
</dbReference>
<evidence type="ECO:0000256" key="1">
    <source>
        <dbReference type="ARBA" id="ARBA00022737"/>
    </source>
</evidence>
<dbReference type="PROSITE" id="PS51125">
    <property type="entry name" value="NHL"/>
    <property type="match status" value="1"/>
</dbReference>
<dbReference type="GO" id="GO:0008270">
    <property type="term" value="F:zinc ion binding"/>
    <property type="evidence" value="ECO:0007669"/>
    <property type="project" value="UniProtKB-KW"/>
</dbReference>
<keyword evidence="3" id="KW-0812">Transmembrane</keyword>
<dbReference type="GO" id="GO:0061630">
    <property type="term" value="F:ubiquitin protein ligase activity"/>
    <property type="evidence" value="ECO:0007669"/>
    <property type="project" value="TreeGrafter"/>
</dbReference>
<reference evidence="4" key="1">
    <citation type="submission" date="2021-02" db="EMBL/GenBank/DDBJ databases">
        <authorList>
            <person name="Nowell W R."/>
        </authorList>
    </citation>
    <scope>NUCLEOTIDE SEQUENCE</scope>
</reference>
<keyword evidence="3" id="KW-0472">Membrane</keyword>
<dbReference type="SUPFAM" id="SSF101898">
    <property type="entry name" value="NHL repeat"/>
    <property type="match status" value="1"/>
</dbReference>
<dbReference type="SUPFAM" id="SSF141571">
    <property type="entry name" value="Pentapeptide repeat-like"/>
    <property type="match status" value="1"/>
</dbReference>
<dbReference type="InterPro" id="IPR001646">
    <property type="entry name" value="5peptide_repeat"/>
</dbReference>